<dbReference type="InterPro" id="IPR002404">
    <property type="entry name" value="IRS_PTB"/>
</dbReference>
<reference evidence="18" key="1">
    <citation type="submission" date="2014-05" db="EMBL/GenBank/DDBJ databases">
        <authorList>
            <person name="Chronopoulou M."/>
        </authorList>
    </citation>
    <scope>NUCLEOTIDE SEQUENCE</scope>
    <source>
        <tissue evidence="18">Whole organism</tissue>
    </source>
</reference>
<dbReference type="Gene3D" id="1.20.80.10">
    <property type="match status" value="2"/>
</dbReference>
<dbReference type="SMART" id="SM00015">
    <property type="entry name" value="IQ"/>
    <property type="match status" value="4"/>
</dbReference>
<keyword evidence="7 12" id="KW-0067">ATP-binding</keyword>
<comment type="similarity">
    <text evidence="2 12">Belongs to the TRAFAC class myosin-kinesin ATPase superfamily. Myosin family.</text>
</comment>
<keyword evidence="13" id="KW-0175">Coiled coil</keyword>
<dbReference type="Pfam" id="PF02174">
    <property type="entry name" value="IRS"/>
    <property type="match status" value="1"/>
</dbReference>
<dbReference type="Pfam" id="PF00063">
    <property type="entry name" value="Myosin_head"/>
    <property type="match status" value="1"/>
</dbReference>
<dbReference type="FunFam" id="3.10.20.90:FF:000036">
    <property type="entry name" value="Unconventional myosin-VIIa"/>
    <property type="match status" value="1"/>
</dbReference>
<dbReference type="SMART" id="SM00326">
    <property type="entry name" value="SH3"/>
    <property type="match status" value="1"/>
</dbReference>
<dbReference type="GO" id="GO:0048731">
    <property type="term" value="P:system development"/>
    <property type="evidence" value="ECO:0007669"/>
    <property type="project" value="UniProtKB-ARBA"/>
</dbReference>
<evidence type="ECO:0000259" key="17">
    <source>
        <dbReference type="PROSITE" id="PS51456"/>
    </source>
</evidence>
<comment type="subcellular location">
    <subcellularLocation>
        <location evidence="1">Cytoplasm</location>
    </subcellularLocation>
</comment>
<evidence type="ECO:0000256" key="1">
    <source>
        <dbReference type="ARBA" id="ARBA00004496"/>
    </source>
</evidence>
<protein>
    <submittedName>
        <fullName evidence="18">Uncharacterized protein</fullName>
    </submittedName>
</protein>
<dbReference type="InterPro" id="IPR036028">
    <property type="entry name" value="SH3-like_dom_sf"/>
</dbReference>
<keyword evidence="4" id="KW-0963">Cytoplasm</keyword>
<dbReference type="Gene3D" id="1.10.10.820">
    <property type="match status" value="1"/>
</dbReference>
<dbReference type="FunFam" id="2.30.29.30:FF:000079">
    <property type="entry name" value="unconventional myosin-VIIa"/>
    <property type="match status" value="1"/>
</dbReference>
<evidence type="ECO:0000313" key="18">
    <source>
        <dbReference type="EMBL" id="CDW26605.1"/>
    </source>
</evidence>
<dbReference type="GO" id="GO:0009887">
    <property type="term" value="P:animal organ morphogenesis"/>
    <property type="evidence" value="ECO:0007669"/>
    <property type="project" value="UniProtKB-ARBA"/>
</dbReference>
<dbReference type="InterPro" id="IPR019748">
    <property type="entry name" value="FERM_central"/>
</dbReference>
<dbReference type="FunFam" id="1.10.10.820:FF:000001">
    <property type="entry name" value="Myosin heavy chain"/>
    <property type="match status" value="1"/>
</dbReference>
<dbReference type="Gene3D" id="1.25.40.530">
    <property type="entry name" value="MyTH4 domain"/>
    <property type="match status" value="2"/>
</dbReference>
<dbReference type="SMART" id="SM00242">
    <property type="entry name" value="MYSc"/>
    <property type="match status" value="1"/>
</dbReference>
<dbReference type="InterPro" id="IPR041793">
    <property type="entry name" value="MyoVII_FERM_C1"/>
</dbReference>
<feature type="domain" description="FERM" evidence="15">
    <location>
        <begin position="1883"/>
        <end position="2186"/>
    </location>
</feature>
<evidence type="ECO:0000256" key="12">
    <source>
        <dbReference type="PROSITE-ProRule" id="PRU00782"/>
    </source>
</evidence>
<evidence type="ECO:0000256" key="13">
    <source>
        <dbReference type="SAM" id="Coils"/>
    </source>
</evidence>
<dbReference type="Gene3D" id="2.30.30.40">
    <property type="entry name" value="SH3 Domains"/>
    <property type="match status" value="1"/>
</dbReference>
<evidence type="ECO:0000256" key="8">
    <source>
        <dbReference type="ARBA" id="ARBA00023123"/>
    </source>
</evidence>
<accession>A0A0K2TLB4</accession>
<dbReference type="InterPro" id="IPR051567">
    <property type="entry name" value="Unconventional_Myosin_ATPase"/>
</dbReference>
<dbReference type="SUPFAM" id="SSF50044">
    <property type="entry name" value="SH3-domain"/>
    <property type="match status" value="1"/>
</dbReference>
<dbReference type="InterPro" id="IPR029071">
    <property type="entry name" value="Ubiquitin-like_domsf"/>
</dbReference>
<dbReference type="SUPFAM" id="SSF54236">
    <property type="entry name" value="Ubiquitin-like"/>
    <property type="match status" value="2"/>
</dbReference>
<dbReference type="SUPFAM" id="SSF50729">
    <property type="entry name" value="PH domain-like"/>
    <property type="match status" value="1"/>
</dbReference>
<dbReference type="PROSITE" id="PS50002">
    <property type="entry name" value="SH3"/>
    <property type="match status" value="1"/>
</dbReference>
<dbReference type="InterPro" id="IPR001452">
    <property type="entry name" value="SH3_domain"/>
</dbReference>
<sequence length="2195" mass="253261">MVIVTRGDYIWIEPTSRREFDVAIGARVISAEGRKIQVVDDDDVEQWLTPERRIKAMHPTSVQGVEDMISLGDLHEAGILRNLLIRYNDNLIYTYTGSILVAVNPYQILPIYTAEQIKLYKERKIGELPPHIFAIGDNCYTLMMRTRQNQCIVISGESGAGKTESTKLILQYLAAISGKHSWIEQQILEANPILEAFGNAKTVRNDNSSRFGKYIDIRFSQTGVIEGARIEQYLLEKSRICHQNKDERNYHIFYCMLAGLSKEHKAKLELKDATHYKYLIGGGSTLCDGRDDAAEFADIRSAMKVLMYSDQDIWDILKILAALLHMGNVKYKAKVISNLDATEIPEHVNVERVAAILGVNKQALIAALTSKTIFAQGETVVSTLNTNQSKDVRDAFAKGIYGRLFIHIVKKINEAIFKPELHTSDDRSAIGVLDIFGFENFNTNSFEQFCINFANENLQQFFVRHIFKLEQEEYNLEAINWHHIEFVDNQEALDLIAIRPLNIMSLIDEESKFPKGNDQTLLNKLHQRHGSNRNYLKPKSDINTSFGLNHFAGVVFYDTRGFLDKNRDTFSADLLQLIHDSKNKFLQAIFARDLSMGSETRKRAPTLSSQFKKSLESLMNTLGMCNPFFVRCIKPNELKTPMMFDRELCCRQLRYSGMMETIRIRRAGYPIRHTFTEFVDRYRFLISGCPPASKLQDNCRGATAKICQSALGKADYQLGRTKVFLKDAQDLFLEQERDRVLTRKILVLQRCIKGWYYRSLFLKKKAAAIVIQKYFRAYNGKRKFQRMRLGYMRLQALIRSRALCQEYKRLRENIIRLQARCRGALVRQEYFRKLNAVIKIQSHVRRVIAQRKFRKLRIEYRARTEALKMKEYEARQMEKQLGKKKAREVAEKKFKERMDNLVREEEEELKKNEILVRRNLQIMKDAEEKADQPVDDSAVVDDMFGFLEDQKDNLSESQAPSAFRDLPVQKNVSNGDIVSGIPTPPEDDEDLSEYKFQKFAATYFQGTFTHQHSRKPLKHSLLPLQTQGDQLAALALWITILRFMEDLPEPKYHTMDKDNTSVMTKVTATLGRNFIRSKEFLEAKMMENGEDVSEEERVPLIVNGGTSSIKEKQKSIRHKLVSLTLKRKNKMGDEIKRKLQEEEYTADSYNSWLESRPTSNLEKLHFIIGHGILRAELRDEIYCQICKQLTNNPSKSSYARGWILLSLCVGCFAPSDNFVKHLRSFIRDGPPGYAPYCEDRLKRTFNNGTRNQPPSWLELQATKSKKPLMLPITFMDGNTKTLLADSATTARELCNQLSDKIGLKDQFGFSLYIALFDKVSSLGSGGDHVLDAISQCEQYAKEQGAQERNAPWRLFFRKEIFSPWHDPAEDSVATNLIYQQNVRGVKFGEYRCEKEEDLAMIAAQQYYIEFGTDLDSERLMGLLPNYIPDYCLQREGAHTEWHQLIVQAFKKSYYVKDRVNVLKVKEDVVSYAKYKWPLLFSRFYEAFRYSGPNLPKNDVIIAVNWTGVYVVDDQEQVLLELSFPEVTSVSSQKSSKAFAQTFTLSTIRSEEFTFQSPNAEDIRDLVTYFLEGLKKRSKFVIALQDYKAQESSSFLNVNKGDLILLDDENSGERILNNSGWCVGTCERTDQRGDFPTEIGYVLPCLNRPPDDILALFTMDPSEHGRRFFHPGMGGTINGGSPDGLSEKPYTLEDYALDHFRPPNTKRTVGKSLTLNSARRIRPNDELWRHSREPIKQPLLKKLMNKDEMKDEACLIFHAILKYMGDLPSRRTRTGNELTDQVFEGPLKHEILRDEVFCQIMKQLTDNRNRLSEERGWELMWLATGLFACSQGLMKELTAFQRTRRHPIALDSIQRLQKTLRHGQRKYPPHQVEVEAIQQKTTQIFHKVYFPDDTDEAFEVDSSTRAKDFCQSIAQRLNLRSPEGFSLFVKIADKVISVPEGDFFFDFVRHLTDWIKKARPTRDGSTPQFTYQVFFMKKLWTNTVPGKDRNADIIFHFHQELPKLLRGYHRCTREEAAILAALIYRVKYGESKQELQSLTQMLRSITPSDLLKTASSQDWKREIIKRYNQDSGMSPEDAKIAFLKIIYRWPTFGSAFFEVKQTTDPNYPELLLIAINKQGVSLIHPQTKEVLVTHPFTRISNWSSGNTYFHMTIGNLVRGSKLLCETSLGYKMDDLLTSYISLMLSNMNKQKTIRSK</sequence>
<evidence type="ECO:0000256" key="6">
    <source>
        <dbReference type="ARBA" id="ARBA00022741"/>
    </source>
</evidence>
<dbReference type="PRINTS" id="PR00193">
    <property type="entry name" value="MYOSINHEAVY"/>
</dbReference>
<feature type="domain" description="Myosin motor" evidence="17">
    <location>
        <begin position="63"/>
        <end position="738"/>
    </location>
</feature>
<dbReference type="Pfam" id="PF24123">
    <property type="entry name" value="Myosin_VII_N"/>
    <property type="match status" value="1"/>
</dbReference>
<dbReference type="CDD" id="cd01381">
    <property type="entry name" value="MYSc_Myo7"/>
    <property type="match status" value="1"/>
</dbReference>
<dbReference type="GO" id="GO:0003774">
    <property type="term" value="F:cytoskeletal motor activity"/>
    <property type="evidence" value="ECO:0007669"/>
    <property type="project" value="UniProtKB-UniRule"/>
</dbReference>
<keyword evidence="6 12" id="KW-0547">Nucleotide-binding</keyword>
<dbReference type="Gene3D" id="3.40.850.10">
    <property type="entry name" value="Kinesin motor domain"/>
    <property type="match status" value="1"/>
</dbReference>
<dbReference type="GO" id="GO:0016461">
    <property type="term" value="C:unconventional myosin complex"/>
    <property type="evidence" value="ECO:0007669"/>
    <property type="project" value="UniProtKB-ARBA"/>
</dbReference>
<dbReference type="InterPro" id="IPR019749">
    <property type="entry name" value="Band_41_domain"/>
</dbReference>
<feature type="domain" description="FERM" evidence="15">
    <location>
        <begin position="1268"/>
        <end position="1577"/>
    </location>
</feature>
<dbReference type="SMART" id="SM00139">
    <property type="entry name" value="MyTH4"/>
    <property type="match status" value="2"/>
</dbReference>
<dbReference type="RefSeq" id="XP_040581511.1">
    <property type="nucleotide sequence ID" value="XM_040725577.2"/>
</dbReference>
<dbReference type="Pfam" id="PF00784">
    <property type="entry name" value="MyTH4"/>
    <property type="match status" value="2"/>
</dbReference>
<keyword evidence="5" id="KW-0677">Repeat</keyword>
<feature type="domain" description="MyTH4" evidence="16">
    <location>
        <begin position="1729"/>
        <end position="1877"/>
    </location>
</feature>
<evidence type="ECO:0000256" key="3">
    <source>
        <dbReference type="ARBA" id="ARBA00022443"/>
    </source>
</evidence>
<dbReference type="EMBL" id="HACA01009244">
    <property type="protein sequence ID" value="CDW26605.1"/>
    <property type="molecule type" value="Transcribed_RNA"/>
</dbReference>
<dbReference type="InterPro" id="IPR057130">
    <property type="entry name" value="Myosin_VII_N"/>
</dbReference>
<dbReference type="Gene3D" id="2.30.29.30">
    <property type="entry name" value="Pleckstrin-homology domain (PH domain)/Phosphotyrosine-binding domain (PTB)"/>
    <property type="match status" value="2"/>
</dbReference>
<feature type="binding site" evidence="12">
    <location>
        <begin position="156"/>
        <end position="163"/>
    </location>
    <ligand>
        <name>ATP</name>
        <dbReference type="ChEBI" id="CHEBI:30616"/>
    </ligand>
</feature>
<dbReference type="FunFam" id="3.10.20.90:FF:000051">
    <property type="entry name" value="Unconventional myosin-VIIa"/>
    <property type="match status" value="1"/>
</dbReference>
<dbReference type="CDD" id="cd13198">
    <property type="entry name" value="FERM_C1_MyoVII"/>
    <property type="match status" value="1"/>
</dbReference>
<dbReference type="SUPFAM" id="SSF47031">
    <property type="entry name" value="Second domain of FERM"/>
    <property type="match status" value="2"/>
</dbReference>
<evidence type="ECO:0000256" key="2">
    <source>
        <dbReference type="ARBA" id="ARBA00008314"/>
    </source>
</evidence>
<dbReference type="InterPro" id="IPR035963">
    <property type="entry name" value="FERM_2"/>
</dbReference>
<feature type="coiled-coil region" evidence="13">
    <location>
        <begin position="887"/>
        <end position="915"/>
    </location>
</feature>
<dbReference type="OrthoDB" id="6108017at2759"/>
<dbReference type="InterPro" id="IPR041794">
    <property type="entry name" value="MyoVII_FERM_C2"/>
</dbReference>
<dbReference type="FunFam" id="1.20.80.10:FF:000013">
    <property type="entry name" value="Unconventional myosin-VIIa"/>
    <property type="match status" value="1"/>
</dbReference>
<evidence type="ECO:0000256" key="11">
    <source>
        <dbReference type="PROSITE-ProRule" id="PRU00192"/>
    </source>
</evidence>
<dbReference type="InterPro" id="IPR000299">
    <property type="entry name" value="FERM_domain"/>
</dbReference>
<dbReference type="Gene3D" id="1.20.5.190">
    <property type="match status" value="2"/>
</dbReference>
<dbReference type="Gene3D" id="1.20.58.530">
    <property type="match status" value="1"/>
</dbReference>
<keyword evidence="3 11" id="KW-0728">SH3 domain</keyword>
<dbReference type="EMBL" id="HACA01009245">
    <property type="protein sequence ID" value="CDW26606.1"/>
    <property type="molecule type" value="Transcribed_RNA"/>
</dbReference>
<evidence type="ECO:0000256" key="4">
    <source>
        <dbReference type="ARBA" id="ARBA00022490"/>
    </source>
</evidence>
<dbReference type="SMART" id="SM00295">
    <property type="entry name" value="B41"/>
    <property type="match status" value="2"/>
</dbReference>
<keyword evidence="10 12" id="KW-0009">Actin-binding</keyword>
<dbReference type="CDD" id="cd13199">
    <property type="entry name" value="FERM_C2_MyoVII"/>
    <property type="match status" value="1"/>
</dbReference>
<dbReference type="GO" id="GO:0003779">
    <property type="term" value="F:actin binding"/>
    <property type="evidence" value="ECO:0007669"/>
    <property type="project" value="UniProtKB-KW"/>
</dbReference>
<evidence type="ECO:0000259" key="15">
    <source>
        <dbReference type="PROSITE" id="PS50057"/>
    </source>
</evidence>
<dbReference type="GO" id="GO:0009888">
    <property type="term" value="P:tissue development"/>
    <property type="evidence" value="ECO:0007669"/>
    <property type="project" value="UniProtKB-ARBA"/>
</dbReference>
<evidence type="ECO:0000256" key="7">
    <source>
        <dbReference type="ARBA" id="ARBA00022840"/>
    </source>
</evidence>
<dbReference type="GO" id="GO:0071944">
    <property type="term" value="C:cell periphery"/>
    <property type="evidence" value="ECO:0007669"/>
    <property type="project" value="UniProtKB-ARBA"/>
</dbReference>
<dbReference type="InterPro" id="IPR000048">
    <property type="entry name" value="IQ_motif_EF-hand-BS"/>
</dbReference>
<dbReference type="Pfam" id="PF21989">
    <property type="entry name" value="RA_2"/>
    <property type="match status" value="2"/>
</dbReference>
<dbReference type="PROSITE" id="PS50096">
    <property type="entry name" value="IQ"/>
    <property type="match status" value="3"/>
</dbReference>
<dbReference type="InterPro" id="IPR036106">
    <property type="entry name" value="MYSc_Myo7"/>
</dbReference>
<organism evidence="18">
    <name type="scientific">Lepeophtheirus salmonis</name>
    <name type="common">Salmon louse</name>
    <name type="synonym">Caligus salmonis</name>
    <dbReference type="NCBI Taxonomy" id="72036"/>
    <lineage>
        <taxon>Eukaryota</taxon>
        <taxon>Metazoa</taxon>
        <taxon>Ecdysozoa</taxon>
        <taxon>Arthropoda</taxon>
        <taxon>Crustacea</taxon>
        <taxon>Multicrustacea</taxon>
        <taxon>Hexanauplia</taxon>
        <taxon>Copepoda</taxon>
        <taxon>Siphonostomatoida</taxon>
        <taxon>Caligidae</taxon>
        <taxon>Lepeophtheirus</taxon>
    </lineage>
</organism>
<proteinExistence type="inferred from homology"/>
<dbReference type="Pfam" id="PF00612">
    <property type="entry name" value="IQ"/>
    <property type="match status" value="3"/>
</dbReference>
<dbReference type="PROSITE" id="PS51016">
    <property type="entry name" value="MYTH4"/>
    <property type="match status" value="2"/>
</dbReference>
<dbReference type="InterPro" id="IPR001609">
    <property type="entry name" value="Myosin_head_motor_dom-like"/>
</dbReference>
<evidence type="ECO:0000256" key="9">
    <source>
        <dbReference type="ARBA" id="ARBA00023175"/>
    </source>
</evidence>
<keyword evidence="9 12" id="KW-0505">Motor protein</keyword>
<dbReference type="GO" id="GO:0005524">
    <property type="term" value="F:ATP binding"/>
    <property type="evidence" value="ECO:0007669"/>
    <property type="project" value="UniProtKB-UniRule"/>
</dbReference>
<feature type="region of interest" description="Actin-binding" evidence="12">
    <location>
        <begin position="615"/>
        <end position="637"/>
    </location>
</feature>
<dbReference type="PROSITE" id="PS50057">
    <property type="entry name" value="FERM_3"/>
    <property type="match status" value="2"/>
</dbReference>
<dbReference type="Pfam" id="PF21998">
    <property type="entry name" value="FERM_C1_MyoVII"/>
    <property type="match status" value="1"/>
</dbReference>
<dbReference type="GO" id="GO:0045177">
    <property type="term" value="C:apical part of cell"/>
    <property type="evidence" value="ECO:0007669"/>
    <property type="project" value="UniProtKB-ARBA"/>
</dbReference>
<evidence type="ECO:0000259" key="16">
    <source>
        <dbReference type="PROSITE" id="PS51016"/>
    </source>
</evidence>
<dbReference type="CDD" id="cd17093">
    <property type="entry name" value="FERM2_F1_Myosin-VII"/>
    <property type="match status" value="1"/>
</dbReference>
<dbReference type="Gene3D" id="6.20.240.20">
    <property type="match status" value="1"/>
</dbReference>
<evidence type="ECO:0000259" key="14">
    <source>
        <dbReference type="PROSITE" id="PS50002"/>
    </source>
</evidence>
<dbReference type="InterPro" id="IPR014352">
    <property type="entry name" value="FERM/acyl-CoA-bd_prot_sf"/>
</dbReference>
<evidence type="ECO:0000256" key="5">
    <source>
        <dbReference type="ARBA" id="ARBA00022737"/>
    </source>
</evidence>
<dbReference type="InterPro" id="IPR011993">
    <property type="entry name" value="PH-like_dom_sf"/>
</dbReference>
<dbReference type="PROSITE" id="PS51456">
    <property type="entry name" value="MYOSIN_MOTOR"/>
    <property type="match status" value="1"/>
</dbReference>
<keyword evidence="8 12" id="KW-0518">Myosin</keyword>
<dbReference type="CDD" id="cd14473">
    <property type="entry name" value="FERM_B-lobe"/>
    <property type="match status" value="2"/>
</dbReference>
<dbReference type="Gene3D" id="3.10.20.90">
    <property type="entry name" value="Phosphatidylinositol 3-kinase Catalytic Subunit, Chain A, domain 1"/>
    <property type="match status" value="2"/>
</dbReference>
<dbReference type="GeneID" id="121129865"/>
<feature type="domain" description="SH3" evidence="14">
    <location>
        <begin position="1575"/>
        <end position="1644"/>
    </location>
</feature>
<dbReference type="SUPFAM" id="SSF52540">
    <property type="entry name" value="P-loop containing nucleoside triphosphate hydrolases"/>
    <property type="match status" value="2"/>
</dbReference>
<dbReference type="InterPro" id="IPR036961">
    <property type="entry name" value="Kinesin_motor_dom_sf"/>
</dbReference>
<dbReference type="InterPro" id="IPR038185">
    <property type="entry name" value="MyTH4_dom_sf"/>
</dbReference>
<dbReference type="InterPro" id="IPR027417">
    <property type="entry name" value="P-loop_NTPase"/>
</dbReference>
<dbReference type="CDD" id="cd17092">
    <property type="entry name" value="FERM1_F1_Myosin-VII"/>
    <property type="match status" value="1"/>
</dbReference>
<dbReference type="PANTHER" id="PTHR22692">
    <property type="entry name" value="MYOSIN VII, XV"/>
    <property type="match status" value="1"/>
</dbReference>
<dbReference type="GO" id="GO:0005737">
    <property type="term" value="C:cytoplasm"/>
    <property type="evidence" value="ECO:0007669"/>
    <property type="project" value="UniProtKB-SubCell"/>
</dbReference>
<feature type="domain" description="MyTH4" evidence="16">
    <location>
        <begin position="1012"/>
        <end position="1263"/>
    </location>
</feature>
<dbReference type="CTD" id="34882"/>
<dbReference type="GO" id="GO:0005902">
    <property type="term" value="C:microvillus"/>
    <property type="evidence" value="ECO:0007669"/>
    <property type="project" value="UniProtKB-ARBA"/>
</dbReference>
<dbReference type="KEGG" id="lsm:121129865"/>
<evidence type="ECO:0000256" key="10">
    <source>
        <dbReference type="ARBA" id="ARBA00023203"/>
    </source>
</evidence>
<name>A0A0K2TLB4_LEPSM</name>
<dbReference type="InterPro" id="IPR000857">
    <property type="entry name" value="MyTH4_dom"/>
</dbReference>
<dbReference type="FunFam" id="2.30.29.30:FF:000075">
    <property type="entry name" value="unconventional myosin-VIIa"/>
    <property type="match status" value="1"/>
</dbReference>
<dbReference type="PANTHER" id="PTHR22692:SF33">
    <property type="entry name" value="MYOSIN"/>
    <property type="match status" value="1"/>
</dbReference>
<dbReference type="Gene3D" id="1.20.120.720">
    <property type="entry name" value="Myosin VI head, motor domain, U50 subdomain"/>
    <property type="match status" value="1"/>
</dbReference>